<evidence type="ECO:0000256" key="1">
    <source>
        <dbReference type="SAM" id="SignalP"/>
    </source>
</evidence>
<dbReference type="Proteomes" id="UP001163947">
    <property type="component" value="Chromosome"/>
</dbReference>
<feature type="chain" id="PRO_5041446522" evidence="1">
    <location>
        <begin position="24"/>
        <end position="183"/>
    </location>
</feature>
<organism evidence="2 3">
    <name type="scientific">Rhodococcus aetherivorans</name>
    <dbReference type="NCBI Taxonomy" id="191292"/>
    <lineage>
        <taxon>Bacteria</taxon>
        <taxon>Bacillati</taxon>
        <taxon>Actinomycetota</taxon>
        <taxon>Actinomycetes</taxon>
        <taxon>Mycobacteriales</taxon>
        <taxon>Nocardiaceae</taxon>
        <taxon>Rhodococcus</taxon>
    </lineage>
</organism>
<dbReference type="AlphaFoldDB" id="A0AA46SAA7"/>
<dbReference type="GeneID" id="83619176"/>
<name>A0AA46SAA7_9NOCA</name>
<protein>
    <submittedName>
        <fullName evidence="2">Uncharacterized protein</fullName>
    </submittedName>
</protein>
<dbReference type="EMBL" id="CP106982">
    <property type="protein sequence ID" value="UYF94595.1"/>
    <property type="molecule type" value="Genomic_DNA"/>
</dbReference>
<keyword evidence="1" id="KW-0732">Signal</keyword>
<accession>A0AA46SAA7</accession>
<reference evidence="2" key="1">
    <citation type="submission" date="2022-09" db="EMBL/GenBank/DDBJ databases">
        <title>The genome sequence of Rhodococcus aetherivorans N1.</title>
        <authorList>
            <person name="Jiang W."/>
        </authorList>
    </citation>
    <scope>NUCLEOTIDE SEQUENCE</scope>
    <source>
        <strain evidence="2">N1</strain>
    </source>
</reference>
<evidence type="ECO:0000313" key="3">
    <source>
        <dbReference type="Proteomes" id="UP001163947"/>
    </source>
</evidence>
<dbReference type="RefSeq" id="WP_231385976.1">
    <property type="nucleotide sequence ID" value="NZ_BAAAYP010000037.1"/>
</dbReference>
<feature type="signal peptide" evidence="1">
    <location>
        <begin position="1"/>
        <end position="23"/>
    </location>
</feature>
<gene>
    <name evidence="2" type="ORF">OCS65_02120</name>
</gene>
<sequence length="183" mass="19282">MRARRVVIAATTVAVGAVTGALAGVVGNAADGPEPLPDLTSPQGLARFVEDYRAEFGDTLVDDLTLFPEHASFDRAVAGDPHRYLSYTFDGEFDSWSSPSTRPSDAVAFDLAGLDLVAVSEMILGAPATLRVPDGRVEQVGVDVDDEGRATVVVHAQRPGTDQGGHLVFAFDGTPIAVFPYEP</sequence>
<evidence type="ECO:0000313" key="2">
    <source>
        <dbReference type="EMBL" id="UYF94595.1"/>
    </source>
</evidence>
<proteinExistence type="predicted"/>